<dbReference type="EMBL" id="JAOTPL010000003">
    <property type="protein sequence ID" value="MCU7693533.1"/>
    <property type="molecule type" value="Genomic_DNA"/>
</dbReference>
<evidence type="ECO:0000313" key="5">
    <source>
        <dbReference type="Proteomes" id="UP001209317"/>
    </source>
</evidence>
<dbReference type="PANTHER" id="PTHR30273">
    <property type="entry name" value="PERIPLASMIC SIGNAL SENSOR AND SIGMA FACTOR ACTIVATOR FECR-RELATED"/>
    <property type="match status" value="1"/>
</dbReference>
<keyword evidence="1" id="KW-0472">Membrane</keyword>
<keyword evidence="5" id="KW-1185">Reference proteome</keyword>
<dbReference type="AlphaFoldDB" id="A0AAE3ILR9"/>
<dbReference type="Pfam" id="PF16344">
    <property type="entry name" value="FecR_C"/>
    <property type="match status" value="1"/>
</dbReference>
<dbReference type="Gene3D" id="3.55.50.30">
    <property type="match status" value="1"/>
</dbReference>
<dbReference type="PANTHER" id="PTHR30273:SF2">
    <property type="entry name" value="PROTEIN FECR"/>
    <property type="match status" value="1"/>
</dbReference>
<evidence type="ECO:0000259" key="3">
    <source>
        <dbReference type="Pfam" id="PF16344"/>
    </source>
</evidence>
<dbReference type="InterPro" id="IPR032508">
    <property type="entry name" value="FecR_C"/>
</dbReference>
<comment type="caution">
    <text evidence="4">The sequence shown here is derived from an EMBL/GenBank/DDBJ whole genome shotgun (WGS) entry which is preliminary data.</text>
</comment>
<name>A0AAE3ILR9_9BACT</name>
<accession>A0AAE3ILR9</accession>
<evidence type="ECO:0000259" key="2">
    <source>
        <dbReference type="Pfam" id="PF04773"/>
    </source>
</evidence>
<dbReference type="Proteomes" id="UP001209317">
    <property type="component" value="Unassembled WGS sequence"/>
</dbReference>
<protein>
    <submittedName>
        <fullName evidence="4">FecR family protein</fullName>
    </submittedName>
</protein>
<feature type="domain" description="FecR protein" evidence="2">
    <location>
        <begin position="128"/>
        <end position="214"/>
    </location>
</feature>
<gene>
    <name evidence="4" type="ORF">OD355_03280</name>
</gene>
<reference evidence="4" key="1">
    <citation type="submission" date="2022-10" db="EMBL/GenBank/DDBJ databases">
        <authorList>
            <person name="Kim H.S."/>
            <person name="Kim J.-S."/>
            <person name="Suh M.K."/>
            <person name="Eom M.K."/>
            <person name="Lee J.-S."/>
        </authorList>
    </citation>
    <scope>NUCLEOTIDE SEQUENCE</scope>
    <source>
        <strain evidence="4">LIP-5</strain>
    </source>
</reference>
<feature type="domain" description="Protein FecR C-terminal" evidence="3">
    <location>
        <begin position="296"/>
        <end position="365"/>
    </location>
</feature>
<evidence type="ECO:0000313" key="4">
    <source>
        <dbReference type="EMBL" id="MCU7693533.1"/>
    </source>
</evidence>
<organism evidence="4 5">
    <name type="scientific">Haoranjiania flava</name>
    <dbReference type="NCBI Taxonomy" id="1856322"/>
    <lineage>
        <taxon>Bacteria</taxon>
        <taxon>Pseudomonadati</taxon>
        <taxon>Bacteroidota</taxon>
        <taxon>Chitinophagia</taxon>
        <taxon>Chitinophagales</taxon>
        <taxon>Chitinophagaceae</taxon>
        <taxon>Haoranjiania</taxon>
    </lineage>
</organism>
<dbReference type="PIRSF" id="PIRSF018266">
    <property type="entry name" value="FecR"/>
    <property type="match status" value="1"/>
</dbReference>
<feature type="transmembrane region" description="Helical" evidence="1">
    <location>
        <begin position="79"/>
        <end position="100"/>
    </location>
</feature>
<proteinExistence type="predicted"/>
<dbReference type="Pfam" id="PF04773">
    <property type="entry name" value="FecR"/>
    <property type="match status" value="1"/>
</dbReference>
<dbReference type="GO" id="GO:0016989">
    <property type="term" value="F:sigma factor antagonist activity"/>
    <property type="evidence" value="ECO:0007669"/>
    <property type="project" value="TreeGrafter"/>
</dbReference>
<keyword evidence="1" id="KW-1133">Transmembrane helix</keyword>
<dbReference type="RefSeq" id="WP_263037021.1">
    <property type="nucleotide sequence ID" value="NZ_JAOTPL010000003.1"/>
</dbReference>
<dbReference type="InterPro" id="IPR006860">
    <property type="entry name" value="FecR"/>
</dbReference>
<dbReference type="InterPro" id="IPR012373">
    <property type="entry name" value="Ferrdict_sens_TM"/>
</dbReference>
<dbReference type="Gene3D" id="2.60.120.1440">
    <property type="match status" value="1"/>
</dbReference>
<evidence type="ECO:0000256" key="1">
    <source>
        <dbReference type="SAM" id="Phobius"/>
    </source>
</evidence>
<keyword evidence="1" id="KW-0812">Transmembrane</keyword>
<sequence length="367" mass="42123">MNKELVDKYLEGQCNKHETHYIRQYFQEHPLELERYFTDDEWREHLMENTSRVTEDISGKMYAAIHGSISRKKKKIHTLVKWAGAAAAIIVLFFGIKLFYAETALPEMPVVVKSKVVLATKRHINITKSLQRINLPDGTLVLLSPGSEIKYHTEYNVAKRDIYLQGKAEFDVARDKERPFTVFCGKIATRALGTRFEVNGFVKNTAVILFEGKVVVKNIENEKVRTFLKPGDRTAFNTDKNIFETILRPEYKIAASKAVETEITRISEGTEDSNEIIQKNRIVKHTELNVKAGPAYLKFQNEKLKTVINELSKLYNVEINYPTDISCINIYMSVDSKQPIEKILKNITSLNGLEISKVDSNKYIIKK</sequence>